<dbReference type="Pfam" id="PF17856">
    <property type="entry name" value="TIP49_C"/>
    <property type="match status" value="1"/>
</dbReference>
<keyword evidence="8 12" id="KW-0805">Transcription regulation</keyword>
<evidence type="ECO:0000256" key="7">
    <source>
        <dbReference type="ARBA" id="ARBA00022840"/>
    </source>
</evidence>
<gene>
    <name evidence="15" type="ORF">OCTVUL_1B013642</name>
</gene>
<feature type="domain" description="RuvB-like AAA-lid" evidence="14">
    <location>
        <begin position="222"/>
        <end position="287"/>
    </location>
</feature>
<evidence type="ECO:0000256" key="10">
    <source>
        <dbReference type="ARBA" id="ARBA00023204"/>
    </source>
</evidence>
<dbReference type="FunFam" id="2.40.50.360:FF:000002">
    <property type="entry name" value="RuvB-like helicase"/>
    <property type="match status" value="1"/>
</dbReference>
<keyword evidence="4" id="KW-0227">DNA damage</keyword>
<dbReference type="PANTHER" id="PTHR11093">
    <property type="entry name" value="RUVB-RELATED REPTIN AND PONTIN"/>
    <property type="match status" value="1"/>
</dbReference>
<organism evidence="15 16">
    <name type="scientific">Octopus vulgaris</name>
    <name type="common">Common octopus</name>
    <dbReference type="NCBI Taxonomy" id="6645"/>
    <lineage>
        <taxon>Eukaryota</taxon>
        <taxon>Metazoa</taxon>
        <taxon>Spiralia</taxon>
        <taxon>Lophotrochozoa</taxon>
        <taxon>Mollusca</taxon>
        <taxon>Cephalopoda</taxon>
        <taxon>Coleoidea</taxon>
        <taxon>Octopodiformes</taxon>
        <taxon>Octopoda</taxon>
        <taxon>Incirrata</taxon>
        <taxon>Octopodidae</taxon>
        <taxon>Octopus</taxon>
    </lineage>
</organism>
<evidence type="ECO:0000256" key="12">
    <source>
        <dbReference type="RuleBase" id="RU363048"/>
    </source>
</evidence>
<keyword evidence="6 12" id="KW-0347">Helicase</keyword>
<accession>A0AA36F4P0</accession>
<keyword evidence="3 12" id="KW-0547">Nucleotide-binding</keyword>
<keyword evidence="16" id="KW-1185">Reference proteome</keyword>
<dbReference type="SUPFAM" id="SSF50249">
    <property type="entry name" value="Nucleic acid-binding proteins"/>
    <property type="match status" value="1"/>
</dbReference>
<dbReference type="GO" id="GO:0005524">
    <property type="term" value="F:ATP binding"/>
    <property type="evidence" value="ECO:0007669"/>
    <property type="project" value="UniProtKB-KW"/>
</dbReference>
<protein>
    <recommendedName>
        <fullName evidence="12">RuvB-like helicase</fullName>
        <ecNumber evidence="12">3.6.4.12</ecNumber>
    </recommendedName>
</protein>
<keyword evidence="7 12" id="KW-0067">ATP-binding</keyword>
<reference evidence="15" key="1">
    <citation type="submission" date="2023-08" db="EMBL/GenBank/DDBJ databases">
        <authorList>
            <person name="Alioto T."/>
            <person name="Alioto T."/>
            <person name="Gomez Garrido J."/>
        </authorList>
    </citation>
    <scope>NUCLEOTIDE SEQUENCE</scope>
</reference>
<evidence type="ECO:0000256" key="5">
    <source>
        <dbReference type="ARBA" id="ARBA00022801"/>
    </source>
</evidence>
<evidence type="ECO:0000259" key="13">
    <source>
        <dbReference type="Pfam" id="PF06068"/>
    </source>
</evidence>
<evidence type="ECO:0000256" key="6">
    <source>
        <dbReference type="ARBA" id="ARBA00022806"/>
    </source>
</evidence>
<evidence type="ECO:0000256" key="2">
    <source>
        <dbReference type="ARBA" id="ARBA00007519"/>
    </source>
</evidence>
<evidence type="ECO:0000256" key="3">
    <source>
        <dbReference type="ARBA" id="ARBA00022741"/>
    </source>
</evidence>
<evidence type="ECO:0000256" key="4">
    <source>
        <dbReference type="ARBA" id="ARBA00022763"/>
    </source>
</evidence>
<dbReference type="InterPro" id="IPR042487">
    <property type="entry name" value="RuvBL1/2_DNA/RNA_bd_dom"/>
</dbReference>
<keyword evidence="11 12" id="KW-0539">Nucleus</keyword>
<dbReference type="Gene3D" id="1.10.8.60">
    <property type="match status" value="1"/>
</dbReference>
<dbReference type="GO" id="GO:0005634">
    <property type="term" value="C:nucleus"/>
    <property type="evidence" value="ECO:0007669"/>
    <property type="project" value="UniProtKB-SubCell"/>
</dbReference>
<keyword evidence="5 12" id="KW-0378">Hydrolase</keyword>
<dbReference type="FunFam" id="3.40.50.300:FF:002221">
    <property type="entry name" value="RuvB-like 2"/>
    <property type="match status" value="1"/>
</dbReference>
<evidence type="ECO:0000256" key="8">
    <source>
        <dbReference type="ARBA" id="ARBA00023015"/>
    </source>
</evidence>
<dbReference type="Gene3D" id="2.40.50.360">
    <property type="entry name" value="RuvB-like helicase, domain II"/>
    <property type="match status" value="1"/>
</dbReference>
<feature type="domain" description="TIP49 P-loop" evidence="13">
    <location>
        <begin position="8"/>
        <end position="216"/>
    </location>
</feature>
<evidence type="ECO:0000256" key="1">
    <source>
        <dbReference type="ARBA" id="ARBA00004123"/>
    </source>
</evidence>
<dbReference type="GO" id="GO:0006281">
    <property type="term" value="P:DNA repair"/>
    <property type="evidence" value="ECO:0007669"/>
    <property type="project" value="UniProtKB-KW"/>
</dbReference>
<dbReference type="GO" id="GO:0003678">
    <property type="term" value="F:DNA helicase activity"/>
    <property type="evidence" value="ECO:0007669"/>
    <property type="project" value="UniProtKB-EC"/>
</dbReference>
<dbReference type="GO" id="GO:0016787">
    <property type="term" value="F:hydrolase activity"/>
    <property type="evidence" value="ECO:0007669"/>
    <property type="project" value="UniProtKB-KW"/>
</dbReference>
<dbReference type="InterPro" id="IPR012340">
    <property type="entry name" value="NA-bd_OB-fold"/>
</dbReference>
<evidence type="ECO:0000256" key="11">
    <source>
        <dbReference type="ARBA" id="ARBA00023242"/>
    </source>
</evidence>
<dbReference type="Gene3D" id="3.40.50.300">
    <property type="entry name" value="P-loop containing nucleotide triphosphate hydrolases"/>
    <property type="match status" value="1"/>
</dbReference>
<evidence type="ECO:0000259" key="14">
    <source>
        <dbReference type="Pfam" id="PF17856"/>
    </source>
</evidence>
<comment type="similarity">
    <text evidence="2 12">Belongs to the RuvB family.</text>
</comment>
<dbReference type="InterPro" id="IPR041048">
    <property type="entry name" value="RuvB-like_C"/>
</dbReference>
<keyword evidence="10" id="KW-0234">DNA repair</keyword>
<proteinExistence type="inferred from homology"/>
<name>A0AA36F4P0_OCTVU</name>
<dbReference type="SUPFAM" id="SSF52540">
    <property type="entry name" value="P-loop containing nucleoside triphosphate hydrolases"/>
    <property type="match status" value="1"/>
</dbReference>
<dbReference type="EC" id="3.6.4.12" evidence="12"/>
<dbReference type="InterPro" id="IPR010339">
    <property type="entry name" value="TIP49_P-loop"/>
</dbReference>
<dbReference type="AlphaFoldDB" id="A0AA36F4P0"/>
<dbReference type="EMBL" id="OX597818">
    <property type="protein sequence ID" value="CAI9722333.1"/>
    <property type="molecule type" value="Genomic_DNA"/>
</dbReference>
<dbReference type="Proteomes" id="UP001162480">
    <property type="component" value="Chromosome 5"/>
</dbReference>
<comment type="subcellular location">
    <subcellularLocation>
        <location evidence="1">Nucleus</location>
    </subcellularLocation>
</comment>
<dbReference type="InterPro" id="IPR027238">
    <property type="entry name" value="RuvB-like"/>
</dbReference>
<evidence type="ECO:0000256" key="9">
    <source>
        <dbReference type="ARBA" id="ARBA00023163"/>
    </source>
</evidence>
<dbReference type="InterPro" id="IPR027417">
    <property type="entry name" value="P-loop_NTPase"/>
</dbReference>
<evidence type="ECO:0000313" key="15">
    <source>
        <dbReference type="EMBL" id="CAI9722333.1"/>
    </source>
</evidence>
<comment type="catalytic activity">
    <reaction evidence="12">
        <text>ATP + H2O = ADP + phosphate + H(+)</text>
        <dbReference type="Rhea" id="RHEA:13065"/>
        <dbReference type="ChEBI" id="CHEBI:15377"/>
        <dbReference type="ChEBI" id="CHEBI:15378"/>
        <dbReference type="ChEBI" id="CHEBI:30616"/>
        <dbReference type="ChEBI" id="CHEBI:43474"/>
        <dbReference type="ChEBI" id="CHEBI:456216"/>
        <dbReference type="EC" id="3.6.4.12"/>
    </reaction>
</comment>
<sequence length="314" mass="35628">MHTCGLGAKVGKLTLKTTDMETIYDLGQKMIESLTKEKVQAGDIITVDKATGKISKLGRSFTRARDYDAMGAQTRFVQCPEGELQKRKEVVHTVTLHEIDVINSRTQGFLALFSGDTGEIKAEVREQINCKVAEWREEGKAEIVPGVLFIDEVHMLDIECFSFLNRALETDMAPVLVMATNRGITRIRGTQYLSPHGIPIDLLDRLLIISTSPYEDKEIKQILKIRCEEEDVEMSDDALTVLTRIGMETSVRYAIQLITTANLVCRKRKGTEVDVDDIKRVYSLFLDESRSTQFLKEYQQEFMFNELAENMDTN</sequence>
<evidence type="ECO:0000313" key="16">
    <source>
        <dbReference type="Proteomes" id="UP001162480"/>
    </source>
</evidence>
<dbReference type="Pfam" id="PF06068">
    <property type="entry name" value="TIP49"/>
    <property type="match status" value="1"/>
</dbReference>
<keyword evidence="9 12" id="KW-0804">Transcription</keyword>
<dbReference type="FunFam" id="1.10.8.60:FF:000010">
    <property type="entry name" value="RuvB-like helicase"/>
    <property type="match status" value="1"/>
</dbReference>